<dbReference type="Pfam" id="PF13966">
    <property type="entry name" value="zf-RVT"/>
    <property type="match status" value="1"/>
</dbReference>
<dbReference type="Proteomes" id="UP001281410">
    <property type="component" value="Unassembled WGS sequence"/>
</dbReference>
<sequence>MDSVLSIPVSWGWGSDSLLWHFDKSRGYTVQSGYRLALSLKTYASASDSLVSQKWWNSLWSLQLPPKVKIFVWRICWNAIPSSQNLWTRNIVDSPWCNRCDAVVESPSHAIFWCKEVKKSWKSAGFDRLLAVVVNLHVPEVLSYASSLLGLDDLGRLCMIAWAI</sequence>
<accession>A0AAD9ZU45</accession>
<proteinExistence type="predicted"/>
<organism evidence="2 3">
    <name type="scientific">Dipteronia sinensis</name>
    <dbReference type="NCBI Taxonomy" id="43782"/>
    <lineage>
        <taxon>Eukaryota</taxon>
        <taxon>Viridiplantae</taxon>
        <taxon>Streptophyta</taxon>
        <taxon>Embryophyta</taxon>
        <taxon>Tracheophyta</taxon>
        <taxon>Spermatophyta</taxon>
        <taxon>Magnoliopsida</taxon>
        <taxon>eudicotyledons</taxon>
        <taxon>Gunneridae</taxon>
        <taxon>Pentapetalae</taxon>
        <taxon>rosids</taxon>
        <taxon>malvids</taxon>
        <taxon>Sapindales</taxon>
        <taxon>Sapindaceae</taxon>
        <taxon>Hippocastanoideae</taxon>
        <taxon>Acereae</taxon>
        <taxon>Dipteronia</taxon>
    </lineage>
</organism>
<gene>
    <name evidence="2" type="ORF">Dsin_024384</name>
</gene>
<evidence type="ECO:0000313" key="3">
    <source>
        <dbReference type="Proteomes" id="UP001281410"/>
    </source>
</evidence>
<feature type="domain" description="Reverse transcriptase zinc-binding" evidence="1">
    <location>
        <begin position="42"/>
        <end position="121"/>
    </location>
</feature>
<evidence type="ECO:0000313" key="2">
    <source>
        <dbReference type="EMBL" id="KAK3193074.1"/>
    </source>
</evidence>
<protein>
    <recommendedName>
        <fullName evidence="1">Reverse transcriptase zinc-binding domain-containing protein</fullName>
    </recommendedName>
</protein>
<dbReference type="InterPro" id="IPR026960">
    <property type="entry name" value="RVT-Znf"/>
</dbReference>
<evidence type="ECO:0000259" key="1">
    <source>
        <dbReference type="Pfam" id="PF13966"/>
    </source>
</evidence>
<reference evidence="2" key="1">
    <citation type="journal article" date="2023" name="Plant J.">
        <title>Genome sequences and population genomics provide insights into the demographic history, inbreeding, and mutation load of two 'living fossil' tree species of Dipteronia.</title>
        <authorList>
            <person name="Feng Y."/>
            <person name="Comes H.P."/>
            <person name="Chen J."/>
            <person name="Zhu S."/>
            <person name="Lu R."/>
            <person name="Zhang X."/>
            <person name="Li P."/>
            <person name="Qiu J."/>
            <person name="Olsen K.M."/>
            <person name="Qiu Y."/>
        </authorList>
    </citation>
    <scope>NUCLEOTIDE SEQUENCE</scope>
    <source>
        <strain evidence="2">NBL</strain>
    </source>
</reference>
<keyword evidence="3" id="KW-1185">Reference proteome</keyword>
<dbReference type="AlphaFoldDB" id="A0AAD9ZU45"/>
<name>A0AAD9ZU45_9ROSI</name>
<dbReference type="EMBL" id="JANJYJ010000008">
    <property type="protein sequence ID" value="KAK3193074.1"/>
    <property type="molecule type" value="Genomic_DNA"/>
</dbReference>
<comment type="caution">
    <text evidence="2">The sequence shown here is derived from an EMBL/GenBank/DDBJ whole genome shotgun (WGS) entry which is preliminary data.</text>
</comment>